<reference evidence="3" key="1">
    <citation type="submission" date="2025-08" db="UniProtKB">
        <authorList>
            <consortium name="RefSeq"/>
        </authorList>
    </citation>
    <scope>IDENTIFICATION</scope>
</reference>
<name>A0A7E6FM63_9MOLL</name>
<evidence type="ECO:0000256" key="1">
    <source>
        <dbReference type="ARBA" id="ARBA00010216"/>
    </source>
</evidence>
<dbReference type="RefSeq" id="XP_036368485.1">
    <property type="nucleotide sequence ID" value="XM_036512592.1"/>
</dbReference>
<dbReference type="SUPFAM" id="SSF48371">
    <property type="entry name" value="ARM repeat"/>
    <property type="match status" value="1"/>
</dbReference>
<keyword evidence="2" id="KW-1185">Reference proteome</keyword>
<dbReference type="KEGG" id="osn:115223485"/>
<gene>
    <name evidence="3" type="primary">LOC115223485</name>
</gene>
<dbReference type="PANTHER" id="PTHR12444">
    <property type="entry name" value="PROTEIN EFR3 HOMOLOG CMP44E"/>
    <property type="match status" value="1"/>
</dbReference>
<evidence type="ECO:0000313" key="3">
    <source>
        <dbReference type="RefSeq" id="XP_036368485.1"/>
    </source>
</evidence>
<dbReference type="PANTHER" id="PTHR12444:SF8">
    <property type="entry name" value="PROTEIN EFR3 HOMOLOG CMP44E"/>
    <property type="match status" value="1"/>
</dbReference>
<dbReference type="InterPro" id="IPR016024">
    <property type="entry name" value="ARM-type_fold"/>
</dbReference>
<dbReference type="Pfam" id="PF21052">
    <property type="entry name" value="EFR3_ARM"/>
    <property type="match status" value="1"/>
</dbReference>
<comment type="similarity">
    <text evidence="1">Belongs to the EFR3 family.</text>
</comment>
<protein>
    <submittedName>
        <fullName evidence="3">Protein EFR3 homolog A isoform X1</fullName>
    </submittedName>
</protein>
<dbReference type="GO" id="GO:0072659">
    <property type="term" value="P:protein localization to plasma membrane"/>
    <property type="evidence" value="ECO:0007669"/>
    <property type="project" value="TreeGrafter"/>
</dbReference>
<dbReference type="InterPro" id="IPR049152">
    <property type="entry name" value="EFR3-like_ARM"/>
</dbReference>
<proteinExistence type="inferred from homology"/>
<evidence type="ECO:0000313" key="2">
    <source>
        <dbReference type="Proteomes" id="UP000515154"/>
    </source>
</evidence>
<dbReference type="InterPro" id="IPR051851">
    <property type="entry name" value="EFR3_Homologs"/>
</dbReference>
<dbReference type="AlphaFoldDB" id="A0A7E6FM63"/>
<dbReference type="GO" id="GO:0005886">
    <property type="term" value="C:plasma membrane"/>
    <property type="evidence" value="ECO:0007669"/>
    <property type="project" value="TreeGrafter"/>
</dbReference>
<accession>A0A7E6FM63</accession>
<organism evidence="2 3">
    <name type="scientific">Octopus sinensis</name>
    <name type="common">East Asian common octopus</name>
    <dbReference type="NCBI Taxonomy" id="2607531"/>
    <lineage>
        <taxon>Eukaryota</taxon>
        <taxon>Metazoa</taxon>
        <taxon>Spiralia</taxon>
        <taxon>Lophotrochozoa</taxon>
        <taxon>Mollusca</taxon>
        <taxon>Cephalopoda</taxon>
        <taxon>Coleoidea</taxon>
        <taxon>Octopodiformes</taxon>
        <taxon>Octopoda</taxon>
        <taxon>Incirrata</taxon>
        <taxon>Octopodidae</taxon>
        <taxon>Octopus</taxon>
    </lineage>
</organism>
<dbReference type="Proteomes" id="UP000515154">
    <property type="component" value="Linkage group LG23"/>
</dbReference>
<sequence>MAVPFLTGNDILNGFKANNCLSSSSRSTDSDEPEIVICDLNFLYPDFGIGSCFCCVALKPRYKRLVDNIFPTDPQDGLVKSNMEKLLFYALSTPEKLDRIGEYLAQRVNRDIHRHRRIGFVFLAMDALDQLLVACHAQAINLFVESYLKMVQKLLEYDNVDLQILATSSFVKFTNIEEDTPSYHRRYDFFVSRFSAMCHCDEVSESDRLKIRTAGLRGIQGVVRKTVSDELQVNIWESVHMDKIVPSLLYNMHDPRMTDEDDNATESFYISSDSLEPESPRNEDDPALVAATTFRDLVCRASFGSIKSVLKPVLVHLDLHKLWVPNDFAIKCFKIIMYSIQAKYSYLVLQMLMSHLDTHQKSEPMIKANIIDVLFQTVLIAAGGSVGPSVLEVFDTLLRHLRVSVDSKYEEAEKTEMERKFQEVIINTIGEFANNLPDYQKIDTMMFVLGKLPQKTNHEDYGTPPIDIQLQNMLLKTLLKVATKYQTVVMMNAFPPEFLIPLLKMSQVEEPALRLIVQDILHTLIDRHGNTQKLKNVCMLKDLSELTIETTPRQDIMFMKKNGNHFYHHLYENIEMNSNHVENFEALYCTMALILVELGSSDLLVDLCRLALDIQHMVCTNNHLPITHKCAIHGLLAAYLNLLCHLMSIPAFSEHVNQVLESRSQEASFLLPEFAFNRKNKPSSYPIDFTLRENWLFSQKAIAESLQNNGHDTAGLDVPFSLRPLGIGDTSDMTHSTSDIHSVNLDFDSTNGSPTVPKKVDDVTFDALKKMLNEEETVNKDEEEKKRLQIFASFRDAPFEEIMARSEAKSNQFHNKLNEILDLVSNPPESPSSTTNLSSPDAAVAVFSMQIPDLYVY</sequence>